<dbReference type="InterPro" id="IPR029058">
    <property type="entry name" value="AB_hydrolase_fold"/>
</dbReference>
<dbReference type="Proteomes" id="UP000542210">
    <property type="component" value="Unassembled WGS sequence"/>
</dbReference>
<dbReference type="Pfam" id="PF00561">
    <property type="entry name" value="Abhydrolase_1"/>
    <property type="match status" value="1"/>
</dbReference>
<dbReference type="AlphaFoldDB" id="A0A7W7D542"/>
<gene>
    <name evidence="2" type="ORF">BJ982_000667</name>
</gene>
<dbReference type="Gene3D" id="3.40.50.1820">
    <property type="entry name" value="alpha/beta hydrolase"/>
    <property type="match status" value="1"/>
</dbReference>
<dbReference type="EMBL" id="JACHND010000001">
    <property type="protein sequence ID" value="MBB4699123.1"/>
    <property type="molecule type" value="Genomic_DNA"/>
</dbReference>
<proteinExistence type="predicted"/>
<keyword evidence="3" id="KW-1185">Reference proteome</keyword>
<evidence type="ECO:0000313" key="2">
    <source>
        <dbReference type="EMBL" id="MBB4699123.1"/>
    </source>
</evidence>
<dbReference type="InterPro" id="IPR000073">
    <property type="entry name" value="AB_hydrolase_1"/>
</dbReference>
<dbReference type="GO" id="GO:0004806">
    <property type="term" value="F:triacylglycerol lipase activity"/>
    <property type="evidence" value="ECO:0007669"/>
    <property type="project" value="TreeGrafter"/>
</dbReference>
<evidence type="ECO:0000313" key="3">
    <source>
        <dbReference type="Proteomes" id="UP000542210"/>
    </source>
</evidence>
<comment type="caution">
    <text evidence="2">The sequence shown here is derived from an EMBL/GenBank/DDBJ whole genome shotgun (WGS) entry which is preliminary data.</text>
</comment>
<dbReference type="SUPFAM" id="SSF53474">
    <property type="entry name" value="alpha/beta-Hydrolases"/>
    <property type="match status" value="1"/>
</dbReference>
<feature type="domain" description="AB hydrolase-1" evidence="1">
    <location>
        <begin position="22"/>
        <end position="137"/>
    </location>
</feature>
<dbReference type="PANTHER" id="PTHR43433:SF5">
    <property type="entry name" value="AB HYDROLASE-1 DOMAIN-CONTAINING PROTEIN"/>
    <property type="match status" value="1"/>
</dbReference>
<dbReference type="RefSeq" id="WP_184876432.1">
    <property type="nucleotide sequence ID" value="NZ_BOOV01000022.1"/>
</dbReference>
<protein>
    <submittedName>
        <fullName evidence="2">Pimeloyl-ACP methyl ester carboxylesterase</fullName>
    </submittedName>
</protein>
<organism evidence="2 3">
    <name type="scientific">Sphaerisporangium siamense</name>
    <dbReference type="NCBI Taxonomy" id="795645"/>
    <lineage>
        <taxon>Bacteria</taxon>
        <taxon>Bacillati</taxon>
        <taxon>Actinomycetota</taxon>
        <taxon>Actinomycetes</taxon>
        <taxon>Streptosporangiales</taxon>
        <taxon>Streptosporangiaceae</taxon>
        <taxon>Sphaerisporangium</taxon>
    </lineage>
</organism>
<reference evidence="2 3" key="1">
    <citation type="submission" date="2020-08" db="EMBL/GenBank/DDBJ databases">
        <title>Sequencing the genomes of 1000 actinobacteria strains.</title>
        <authorList>
            <person name="Klenk H.-P."/>
        </authorList>
    </citation>
    <scope>NUCLEOTIDE SEQUENCE [LARGE SCALE GENOMIC DNA]</scope>
    <source>
        <strain evidence="2 3">DSM 45784</strain>
    </source>
</reference>
<name>A0A7W7D542_9ACTN</name>
<dbReference type="PANTHER" id="PTHR43433">
    <property type="entry name" value="HYDROLASE, ALPHA/BETA FOLD FAMILY PROTEIN"/>
    <property type="match status" value="1"/>
</dbReference>
<sequence length="276" mass="29893">MRTSTLRVPGADIYYEVRGVGPVLLLVPGGGGDAQAYARLARVPEDRYTVVTFDPRGSSRSTLLEELGEQRIEVYAEDVSLLLKEVGGGPAHVFGSSSGALIGLDLTARHPGQVRTLVAHEPPVVSFLPDAAHWTAFLREVHDTQAEQGTGAALRKFAEAMNLPRQFDPGAELPPEARRMPARVAANMEFFFRHQVRSFSAYVPDVEALRGAPVIVAGGVQGRPYMPYKAALAVAERLGAQPAEFPGDHVGYLAEPVTFAERLHELLTTPPTHRPD</sequence>
<evidence type="ECO:0000259" key="1">
    <source>
        <dbReference type="Pfam" id="PF00561"/>
    </source>
</evidence>
<dbReference type="InterPro" id="IPR050471">
    <property type="entry name" value="AB_hydrolase"/>
</dbReference>
<dbReference type="GO" id="GO:0046503">
    <property type="term" value="P:glycerolipid catabolic process"/>
    <property type="evidence" value="ECO:0007669"/>
    <property type="project" value="TreeGrafter"/>
</dbReference>
<accession>A0A7W7D542</accession>